<comment type="caution">
    <text evidence="1">The sequence shown here is derived from an EMBL/GenBank/DDBJ whole genome shotgun (WGS) entry which is preliminary data.</text>
</comment>
<dbReference type="InterPro" id="IPR011659">
    <property type="entry name" value="WD40"/>
</dbReference>
<dbReference type="SUPFAM" id="SSF82171">
    <property type="entry name" value="DPP6 N-terminal domain-like"/>
    <property type="match status" value="1"/>
</dbReference>
<reference evidence="1 2" key="1">
    <citation type="submission" date="2024-02" db="EMBL/GenBank/DDBJ databases">
        <title>Rhodopirellula caenicola NBRC 110016.</title>
        <authorList>
            <person name="Ichikawa N."/>
            <person name="Katano-Makiyama Y."/>
            <person name="Hidaka K."/>
        </authorList>
    </citation>
    <scope>NUCLEOTIDE SEQUENCE [LARGE SCALE GENOMIC DNA]</scope>
    <source>
        <strain evidence="1 2">NBRC 110016</strain>
    </source>
</reference>
<gene>
    <name evidence="1" type="ORF">Rcae01_06520</name>
</gene>
<name>A0ABP9W0U6_9BACT</name>
<organism evidence="1 2">
    <name type="scientific">Novipirellula caenicola</name>
    <dbReference type="NCBI Taxonomy" id="1536901"/>
    <lineage>
        <taxon>Bacteria</taxon>
        <taxon>Pseudomonadati</taxon>
        <taxon>Planctomycetota</taxon>
        <taxon>Planctomycetia</taxon>
        <taxon>Pirellulales</taxon>
        <taxon>Pirellulaceae</taxon>
        <taxon>Novipirellula</taxon>
    </lineage>
</organism>
<dbReference type="Proteomes" id="UP001416858">
    <property type="component" value="Unassembled WGS sequence"/>
</dbReference>
<evidence type="ECO:0000313" key="1">
    <source>
        <dbReference type="EMBL" id="GAA5511007.1"/>
    </source>
</evidence>
<evidence type="ECO:0000313" key="2">
    <source>
        <dbReference type="Proteomes" id="UP001416858"/>
    </source>
</evidence>
<proteinExistence type="predicted"/>
<keyword evidence="2" id="KW-1185">Reference proteome</keyword>
<dbReference type="EMBL" id="BAABRO010000032">
    <property type="protein sequence ID" value="GAA5511007.1"/>
    <property type="molecule type" value="Genomic_DNA"/>
</dbReference>
<accession>A0ABP9W0U6</accession>
<dbReference type="Pfam" id="PF07676">
    <property type="entry name" value="PD40"/>
    <property type="match status" value="1"/>
</dbReference>
<evidence type="ECO:0008006" key="3">
    <source>
        <dbReference type="Google" id="ProtNLM"/>
    </source>
</evidence>
<sequence length="449" mass="49184">MTTIPHADRRRFSERQITFGSSNHLLTNINVWSYDGRWIYYDVRSDAAGSLFDGNRIERVHVESGRVEVVYEAKDAANVGVVTASPIDDRIVFIHGPENPSEDWMYAAWHRRGVIVERKHDSAGTNYLVATLDARDLVPPYTPGALRGGTHVHVFSGDGRWVSFTYEDHVLATSTAAEADANQRNVGVSVPIGQVRVPATHPRNHDGSMFSVLVTQTFNAPLPGSDQINRAYSDAWIGNNGYVRRDGSRQMRALAFIGDVVSDRGHTVPELFVVDIPDDVTVDGDSPLCGTPLTRPAPPRGTVQRRLTFTTERKFPGLGPVRHWPRSSPDGSKIAFLMRDDAGRTQLWLASPTESTIRQLTHNDFSIESAFSFRCDGNAIACVAGGCVCEVDIATGTTTPLTPPADATNALRPEAVVYSPDGTQVAYLRRDDSVDGTPNQIFVAKTQLG</sequence>
<protein>
    <recommendedName>
        <fullName evidence="3">Translocation protein TolB</fullName>
    </recommendedName>
</protein>
<dbReference type="InterPro" id="IPR011042">
    <property type="entry name" value="6-blade_b-propeller_TolB-like"/>
</dbReference>
<dbReference type="Pfam" id="PF12566">
    <property type="entry name" value="DUF3748"/>
    <property type="match status" value="1"/>
</dbReference>
<dbReference type="InterPro" id="IPR022223">
    <property type="entry name" value="DUF3748"/>
</dbReference>
<dbReference type="Gene3D" id="2.120.10.30">
    <property type="entry name" value="TolB, C-terminal domain"/>
    <property type="match status" value="1"/>
</dbReference>